<keyword evidence="2" id="KW-1185">Reference proteome</keyword>
<evidence type="ECO:0000313" key="1">
    <source>
        <dbReference type="EMBL" id="NEX64234.1"/>
    </source>
</evidence>
<reference evidence="1 2" key="1">
    <citation type="submission" date="2020-02" db="EMBL/GenBank/DDBJ databases">
        <authorList>
            <person name="Kim M.K."/>
        </authorList>
    </citation>
    <scope>NUCLEOTIDE SEQUENCE [LARGE SCALE GENOMIC DNA]</scope>
    <source>
        <strain evidence="1 2">17J57-3</strain>
    </source>
</reference>
<dbReference type="Pfam" id="PF11227">
    <property type="entry name" value="DUF3025"/>
    <property type="match status" value="1"/>
</dbReference>
<proteinExistence type="predicted"/>
<evidence type="ECO:0000313" key="2">
    <source>
        <dbReference type="Proteomes" id="UP000482155"/>
    </source>
</evidence>
<organism evidence="1 2">
    <name type="scientific">Noviherbaspirillum galbum</name>
    <dbReference type="NCBI Taxonomy" id="2709383"/>
    <lineage>
        <taxon>Bacteria</taxon>
        <taxon>Pseudomonadati</taxon>
        <taxon>Pseudomonadota</taxon>
        <taxon>Betaproteobacteria</taxon>
        <taxon>Burkholderiales</taxon>
        <taxon>Oxalobacteraceae</taxon>
        <taxon>Noviherbaspirillum</taxon>
    </lineage>
</organism>
<dbReference type="Proteomes" id="UP000482155">
    <property type="component" value="Unassembled WGS sequence"/>
</dbReference>
<sequence length="219" mass="24764">MQTETGHPIAFVPQECLPFGTAYEAYIAHSGKVPTRENLHDFFNALVWLHLPRTKARLNALQAWYIHHRQAEKGARGTLRDAATIFDENAALLVTSDASLVDDLRRHAWTDAFLKRRSTFGTEWSVLLFGHALMEKLVTPFKAITAHAWPILVEDSFFGEESASQIARIDRAAASMLNESLTTRHFLPLPVAGLPGWWPAQDASFYEDDLVFRPQRIKP</sequence>
<comment type="caution">
    <text evidence="1">The sequence shown here is derived from an EMBL/GenBank/DDBJ whole genome shotgun (WGS) entry which is preliminary data.</text>
</comment>
<dbReference type="EMBL" id="JAAIVB010000079">
    <property type="protein sequence ID" value="NEX64234.1"/>
    <property type="molecule type" value="Genomic_DNA"/>
</dbReference>
<protein>
    <submittedName>
        <fullName evidence="1">DUF3025 domain-containing protein</fullName>
    </submittedName>
</protein>
<name>A0A6B3SU78_9BURK</name>
<accession>A0A6B3SU78</accession>
<dbReference type="AlphaFoldDB" id="A0A6B3SU78"/>
<gene>
    <name evidence="1" type="ORF">G3574_24390</name>
</gene>
<dbReference type="InterPro" id="IPR021390">
    <property type="entry name" value="DUF3025"/>
</dbReference>